<feature type="domain" description="Sigma-54 factor interaction" evidence="16">
    <location>
        <begin position="137"/>
        <end position="366"/>
    </location>
</feature>
<dbReference type="SUPFAM" id="SSF46689">
    <property type="entry name" value="Homeodomain-like"/>
    <property type="match status" value="1"/>
</dbReference>
<dbReference type="PANTHER" id="PTHR32071">
    <property type="entry name" value="TRANSCRIPTIONAL REGULATORY PROTEIN"/>
    <property type="match status" value="1"/>
</dbReference>
<evidence type="ECO:0000256" key="6">
    <source>
        <dbReference type="ARBA" id="ARBA00022741"/>
    </source>
</evidence>
<dbReference type="NCBIfam" id="TIGR01818">
    <property type="entry name" value="ntrC"/>
    <property type="match status" value="1"/>
</dbReference>
<keyword evidence="8 15" id="KW-0902">Two-component regulatory system</keyword>
<dbReference type="PROSITE" id="PS50045">
    <property type="entry name" value="SIGMA54_INTERACT_4"/>
    <property type="match status" value="1"/>
</dbReference>
<comment type="caution">
    <text evidence="18">The sequence shown here is derived from an EMBL/GenBank/DDBJ whole genome shotgun (WGS) entry which is preliminary data.</text>
</comment>
<dbReference type="Proteomes" id="UP000494120">
    <property type="component" value="Unassembled WGS sequence"/>
</dbReference>
<dbReference type="InterPro" id="IPR025943">
    <property type="entry name" value="Sigma_54_int_dom_ATP-bd_2"/>
</dbReference>
<dbReference type="PRINTS" id="PR01590">
    <property type="entry name" value="HTHFIS"/>
</dbReference>
<dbReference type="EMBL" id="CABVQG010000031">
    <property type="protein sequence ID" value="VWD20173.1"/>
    <property type="molecule type" value="Genomic_DNA"/>
</dbReference>
<dbReference type="Gene3D" id="3.40.50.300">
    <property type="entry name" value="P-loop containing nucleotide triphosphate hydrolases"/>
    <property type="match status" value="1"/>
</dbReference>
<accession>A0ABY6Y460</accession>
<dbReference type="PROSITE" id="PS00688">
    <property type="entry name" value="SIGMA54_INTERACT_3"/>
    <property type="match status" value="1"/>
</dbReference>
<evidence type="ECO:0000256" key="9">
    <source>
        <dbReference type="ARBA" id="ARBA00023015"/>
    </source>
</evidence>
<sequence length="505" mass="55018">MKPIWIVDDDQSIRWVLEKALARDSFATKSFANVRDALAALDHETPQVLVSDIRMPGGSGLELLQAMHERLPGLPVIIMTAFSDLDSAVAAFQGGAFEYLAKPFDVDKAVELIRRAVEESLRAGAPQDERVAEAPEMLGQAPAMQDMFRAIGRLSHSAATVLITGESGTGKELVARALHRHSPRANGPFIALNTAAIPKDLLESELFGHERGAFTGAQTTRQGRFEQAENGTLFLDEIGDMPFDLQTRLLRVLSDGQFYRVGGHNPLRANVRVIAATHQNLESRVRQGLFREDLYHRLNVIRLRLPALRERSEDIALLTRHFLQKSARDLGVEPKRVSDDALAYLTSLAFPGNVRQLENLANWLTVMAPAQTVEIKDLPPDLVPAGAPVVATGDGVDAHGSVGDPALAQPAIGAVPVASAPVAAAPNGGAPAGYPVWEHGLRTEVARLLRENSADVMDELARRFEAAVIREALDFTRGRKVEAAERLGIGRNTITRKIQELHLEP</sequence>
<dbReference type="Gene3D" id="1.10.8.60">
    <property type="match status" value="1"/>
</dbReference>
<evidence type="ECO:0000256" key="3">
    <source>
        <dbReference type="ARBA" id="ARBA00022490"/>
    </source>
</evidence>
<dbReference type="SUPFAM" id="SSF52172">
    <property type="entry name" value="CheY-like"/>
    <property type="match status" value="1"/>
</dbReference>
<name>A0ABY6Y460_9BURK</name>
<evidence type="ECO:0000313" key="19">
    <source>
        <dbReference type="Proteomes" id="UP000494120"/>
    </source>
</evidence>
<evidence type="ECO:0000256" key="12">
    <source>
        <dbReference type="ARBA" id="ARBA00023163"/>
    </source>
</evidence>
<dbReference type="PROSITE" id="PS00676">
    <property type="entry name" value="SIGMA54_INTERACT_2"/>
    <property type="match status" value="1"/>
</dbReference>
<organism evidence="18 19">
    <name type="scientific">Burkholderia aenigmatica</name>
    <dbReference type="NCBI Taxonomy" id="2015348"/>
    <lineage>
        <taxon>Bacteria</taxon>
        <taxon>Pseudomonadati</taxon>
        <taxon>Pseudomonadota</taxon>
        <taxon>Betaproteobacteria</taxon>
        <taxon>Burkholderiales</taxon>
        <taxon>Burkholderiaceae</taxon>
        <taxon>Burkholderia</taxon>
        <taxon>Burkholderia cepacia complex</taxon>
    </lineage>
</organism>
<dbReference type="Pfam" id="PF02954">
    <property type="entry name" value="HTH_8"/>
    <property type="match status" value="1"/>
</dbReference>
<dbReference type="PROSITE" id="PS00675">
    <property type="entry name" value="SIGMA54_INTERACT_1"/>
    <property type="match status" value="1"/>
</dbReference>
<evidence type="ECO:0000256" key="1">
    <source>
        <dbReference type="ARBA" id="ARBA00004496"/>
    </source>
</evidence>
<dbReference type="InterPro" id="IPR010114">
    <property type="entry name" value="Transcript_reg_NtrC"/>
</dbReference>
<evidence type="ECO:0000256" key="10">
    <source>
        <dbReference type="ARBA" id="ARBA00023125"/>
    </source>
</evidence>
<keyword evidence="11 15" id="KW-0010">Activator</keyword>
<dbReference type="InterPro" id="IPR058031">
    <property type="entry name" value="AAA_lid_NorR"/>
</dbReference>
<dbReference type="Gene3D" id="3.40.50.2300">
    <property type="match status" value="1"/>
</dbReference>
<feature type="domain" description="Response regulatory" evidence="17">
    <location>
        <begin position="3"/>
        <end position="117"/>
    </location>
</feature>
<evidence type="ECO:0000256" key="5">
    <source>
        <dbReference type="ARBA" id="ARBA00022553"/>
    </source>
</evidence>
<keyword evidence="9 15" id="KW-0805">Transcription regulation</keyword>
<dbReference type="InterPro" id="IPR025944">
    <property type="entry name" value="Sigma_54_int_dom_CS"/>
</dbReference>
<dbReference type="Pfam" id="PF25601">
    <property type="entry name" value="AAA_lid_14"/>
    <property type="match status" value="1"/>
</dbReference>
<dbReference type="CDD" id="cd19919">
    <property type="entry name" value="REC_NtrC"/>
    <property type="match status" value="1"/>
</dbReference>
<keyword evidence="12 15" id="KW-0804">Transcription</keyword>
<gene>
    <name evidence="15" type="primary">ntrC</name>
    <name evidence="18" type="ORF">BLA17378_06545</name>
</gene>
<evidence type="ECO:0000256" key="8">
    <source>
        <dbReference type="ARBA" id="ARBA00023012"/>
    </source>
</evidence>
<evidence type="ECO:0000256" key="13">
    <source>
        <dbReference type="ARBA" id="ARBA00023231"/>
    </source>
</evidence>
<dbReference type="CDD" id="cd00009">
    <property type="entry name" value="AAA"/>
    <property type="match status" value="1"/>
</dbReference>
<dbReference type="PROSITE" id="PS50110">
    <property type="entry name" value="RESPONSE_REGULATORY"/>
    <property type="match status" value="1"/>
</dbReference>
<keyword evidence="19" id="KW-1185">Reference proteome</keyword>
<dbReference type="RefSeq" id="WP_174961156.1">
    <property type="nucleotide sequence ID" value="NZ_CABVQG010000031.1"/>
</dbReference>
<dbReference type="InterPro" id="IPR009057">
    <property type="entry name" value="Homeodomain-like_sf"/>
</dbReference>
<keyword evidence="6 15" id="KW-0547">Nucleotide-binding</keyword>
<evidence type="ECO:0000256" key="15">
    <source>
        <dbReference type="RuleBase" id="RU365013"/>
    </source>
</evidence>
<evidence type="ECO:0000259" key="16">
    <source>
        <dbReference type="PROSITE" id="PS50045"/>
    </source>
</evidence>
<evidence type="ECO:0000256" key="11">
    <source>
        <dbReference type="ARBA" id="ARBA00023159"/>
    </source>
</evidence>
<feature type="modified residue" description="4-aspartylphosphate" evidence="14">
    <location>
        <position position="52"/>
    </location>
</feature>
<comment type="subcellular location">
    <subcellularLocation>
        <location evidence="1 15">Cytoplasm</location>
    </subcellularLocation>
</comment>
<keyword evidence="7 15" id="KW-0067">ATP-binding</keyword>
<keyword evidence="4 15" id="KW-0678">Repressor</keyword>
<evidence type="ECO:0000256" key="2">
    <source>
        <dbReference type="ARBA" id="ARBA00019059"/>
    </source>
</evidence>
<dbReference type="SUPFAM" id="SSF52540">
    <property type="entry name" value="P-loop containing nucleoside triphosphate hydrolases"/>
    <property type="match status" value="1"/>
</dbReference>
<dbReference type="InterPro" id="IPR001789">
    <property type="entry name" value="Sig_transdc_resp-reg_receiver"/>
</dbReference>
<dbReference type="SMART" id="SM00448">
    <property type="entry name" value="REC"/>
    <property type="match status" value="1"/>
</dbReference>
<dbReference type="InterPro" id="IPR027417">
    <property type="entry name" value="P-loop_NTPase"/>
</dbReference>
<dbReference type="NCBIfam" id="NF008176">
    <property type="entry name" value="PRK10923.1"/>
    <property type="match status" value="1"/>
</dbReference>
<keyword evidence="10 15" id="KW-0238">DNA-binding</keyword>
<dbReference type="PANTHER" id="PTHR32071:SF95">
    <property type="entry name" value="DNA-BINDING TRANSCRIPTIONAL REGULATOR NTRC"/>
    <property type="match status" value="1"/>
</dbReference>
<reference evidence="18 19" key="1">
    <citation type="submission" date="2019-09" db="EMBL/GenBank/DDBJ databases">
        <authorList>
            <person name="Depoorter E."/>
        </authorList>
    </citation>
    <scope>NUCLEOTIDE SEQUENCE [LARGE SCALE GENOMIC DNA]</scope>
    <source>
        <strain evidence="18 19">R-17378</strain>
    </source>
</reference>
<dbReference type="InterPro" id="IPR025662">
    <property type="entry name" value="Sigma_54_int_dom_ATP-bd_1"/>
</dbReference>
<evidence type="ECO:0000313" key="18">
    <source>
        <dbReference type="EMBL" id="VWD20173.1"/>
    </source>
</evidence>
<dbReference type="InterPro" id="IPR002197">
    <property type="entry name" value="HTH_Fis"/>
</dbReference>
<dbReference type="InterPro" id="IPR011006">
    <property type="entry name" value="CheY-like_superfamily"/>
</dbReference>
<dbReference type="Pfam" id="PF00072">
    <property type="entry name" value="Response_reg"/>
    <property type="match status" value="1"/>
</dbReference>
<evidence type="ECO:0000259" key="17">
    <source>
        <dbReference type="PROSITE" id="PS50110"/>
    </source>
</evidence>
<comment type="function">
    <text evidence="15">Member of the two-component regulatory system NtrB/NtrC, which controls expression of the nitrogen-regulated (ntr) genes in response to nitrogen limitation. Phosphorylated NtrC binds directly to DNA and stimulates the formation of open promoter-sigma54-RNA polymerase complexes.</text>
</comment>
<dbReference type="Pfam" id="PF00158">
    <property type="entry name" value="Sigma54_activat"/>
    <property type="match status" value="1"/>
</dbReference>
<protein>
    <recommendedName>
        <fullName evidence="2 15">DNA-binding transcriptional regulator NtrC</fullName>
    </recommendedName>
    <alternativeName>
        <fullName evidence="15">Nitrogen regulation protein NR(I)</fullName>
    </alternativeName>
</protein>
<dbReference type="SMART" id="SM00382">
    <property type="entry name" value="AAA"/>
    <property type="match status" value="1"/>
</dbReference>
<keyword evidence="3 15" id="KW-0963">Cytoplasm</keyword>
<dbReference type="Gene3D" id="1.10.10.60">
    <property type="entry name" value="Homeodomain-like"/>
    <property type="match status" value="1"/>
</dbReference>
<evidence type="ECO:0000256" key="4">
    <source>
        <dbReference type="ARBA" id="ARBA00022491"/>
    </source>
</evidence>
<keyword evidence="5 14" id="KW-0597">Phosphoprotein</keyword>
<dbReference type="InterPro" id="IPR003593">
    <property type="entry name" value="AAA+_ATPase"/>
</dbReference>
<proteinExistence type="predicted"/>
<evidence type="ECO:0000256" key="7">
    <source>
        <dbReference type="ARBA" id="ARBA00022840"/>
    </source>
</evidence>
<evidence type="ECO:0000256" key="14">
    <source>
        <dbReference type="PROSITE-ProRule" id="PRU00169"/>
    </source>
</evidence>
<keyword evidence="13 15" id="KW-0535">Nitrogen fixation</keyword>
<dbReference type="InterPro" id="IPR002078">
    <property type="entry name" value="Sigma_54_int"/>
</dbReference>